<dbReference type="EMBL" id="CAGKOT010000034">
    <property type="protein sequence ID" value="CAB5375040.1"/>
    <property type="molecule type" value="Genomic_DNA"/>
</dbReference>
<proteinExistence type="predicted"/>
<dbReference type="Proteomes" id="UP000684084">
    <property type="component" value="Unassembled WGS sequence"/>
</dbReference>
<accession>A0A915ZFW9</accession>
<reference evidence="2" key="1">
    <citation type="submission" date="2020-05" db="EMBL/GenBank/DDBJ databases">
        <authorList>
            <person name="Rincon C."/>
            <person name="Sanders R I."/>
            <person name="Robbins C."/>
            <person name="Chaturvedi A."/>
        </authorList>
    </citation>
    <scope>NUCLEOTIDE SEQUENCE</scope>
    <source>
        <strain evidence="2">CHB12</strain>
    </source>
</reference>
<evidence type="ECO:0000313" key="3">
    <source>
        <dbReference type="Proteomes" id="UP000684084"/>
    </source>
</evidence>
<dbReference type="OrthoDB" id="2441193at2759"/>
<dbReference type="AlphaFoldDB" id="A0A915ZFW9"/>
<evidence type="ECO:0000313" key="2">
    <source>
        <dbReference type="EMBL" id="CAB5375040.1"/>
    </source>
</evidence>
<comment type="caution">
    <text evidence="2">The sequence shown here is derived from an EMBL/GenBank/DDBJ whole genome shotgun (WGS) entry which is preliminary data.</text>
</comment>
<organism evidence="2 3">
    <name type="scientific">Rhizophagus irregularis</name>
    <dbReference type="NCBI Taxonomy" id="588596"/>
    <lineage>
        <taxon>Eukaryota</taxon>
        <taxon>Fungi</taxon>
        <taxon>Fungi incertae sedis</taxon>
        <taxon>Mucoromycota</taxon>
        <taxon>Glomeromycotina</taxon>
        <taxon>Glomeromycetes</taxon>
        <taxon>Glomerales</taxon>
        <taxon>Glomeraceae</taxon>
        <taxon>Rhizophagus</taxon>
    </lineage>
</organism>
<protein>
    <submittedName>
        <fullName evidence="2">Uncharacterized protein</fullName>
    </submittedName>
</protein>
<sequence>MPTRQKRKKTAISSKKRSDNGKVLCRLEFMWHFLMTVYYIYRIKDRLAQLSTPTPKLNWEKSLILDAVWDSSEASSSSIYTDIEQEEPTDSIPLSSADMKSYREAAI</sequence>
<name>A0A915ZFW9_9GLOM</name>
<feature type="region of interest" description="Disordered" evidence="1">
    <location>
        <begin position="79"/>
        <end position="107"/>
    </location>
</feature>
<evidence type="ECO:0000256" key="1">
    <source>
        <dbReference type="SAM" id="MobiDB-lite"/>
    </source>
</evidence>
<gene>
    <name evidence="2" type="ORF">CHRIB12_LOCUS14687</name>
</gene>